<dbReference type="Pfam" id="PF01661">
    <property type="entry name" value="Macro"/>
    <property type="match status" value="1"/>
</dbReference>
<reference evidence="2" key="1">
    <citation type="submission" date="2020-08" db="EMBL/GenBank/DDBJ databases">
        <title>Genome public.</title>
        <authorList>
            <person name="Liu C."/>
            <person name="Sun Q."/>
        </authorList>
    </citation>
    <scope>NUCLEOTIDE SEQUENCE</scope>
    <source>
        <strain evidence="2">NSJ-24</strain>
    </source>
</reference>
<keyword evidence="3" id="KW-1185">Reference proteome</keyword>
<name>A0A926I8W7_9FIRM</name>
<dbReference type="PROSITE" id="PS51154">
    <property type="entry name" value="MACRO"/>
    <property type="match status" value="1"/>
</dbReference>
<dbReference type="PANTHER" id="PTHR11106">
    <property type="entry name" value="GANGLIOSIDE INDUCED DIFFERENTIATION ASSOCIATED PROTEIN 2-RELATED"/>
    <property type="match status" value="1"/>
</dbReference>
<evidence type="ECO:0000313" key="2">
    <source>
        <dbReference type="EMBL" id="MBC8568546.1"/>
    </source>
</evidence>
<dbReference type="InterPro" id="IPR002589">
    <property type="entry name" value="Macro_dom"/>
</dbReference>
<evidence type="ECO:0000313" key="3">
    <source>
        <dbReference type="Proteomes" id="UP000610862"/>
    </source>
</evidence>
<accession>A0A926I8W7</accession>
<dbReference type="SUPFAM" id="SSF52949">
    <property type="entry name" value="Macro domain-like"/>
    <property type="match status" value="1"/>
</dbReference>
<gene>
    <name evidence="2" type="ORF">H8692_07240</name>
</gene>
<dbReference type="PANTHER" id="PTHR11106:SF27">
    <property type="entry name" value="MACRO DOMAIN-CONTAINING PROTEIN"/>
    <property type="match status" value="1"/>
</dbReference>
<dbReference type="AlphaFoldDB" id="A0A926I8W7"/>
<dbReference type="Proteomes" id="UP000610862">
    <property type="component" value="Unassembled WGS sequence"/>
</dbReference>
<dbReference type="Gene3D" id="3.40.220.10">
    <property type="entry name" value="Leucine Aminopeptidase, subunit E, domain 1"/>
    <property type="match status" value="1"/>
</dbReference>
<evidence type="ECO:0000259" key="1">
    <source>
        <dbReference type="PROSITE" id="PS51154"/>
    </source>
</evidence>
<dbReference type="EMBL" id="JACRTA010000002">
    <property type="protein sequence ID" value="MBC8568546.1"/>
    <property type="molecule type" value="Genomic_DNA"/>
</dbReference>
<feature type="domain" description="Macro" evidence="1">
    <location>
        <begin position="28"/>
        <end position="230"/>
    </location>
</feature>
<dbReference type="SMART" id="SM00506">
    <property type="entry name" value="A1pp"/>
    <property type="match status" value="1"/>
</dbReference>
<proteinExistence type="predicted"/>
<comment type="caution">
    <text evidence="2">The sequence shown here is derived from an EMBL/GenBank/DDBJ whole genome shotgun (WGS) entry which is preliminary data.</text>
</comment>
<sequence>MESLDQWPDCIGLVVNPYSNKILIDHNIREKIITFSPKSHVAFVKGSVLDLNVSAVVNSANKTLLGGKAVDEILLAEDENIHEAFLCGGGLNGAVHEAAGRALFDECRSLGGCNVGDAKMTGAYGLSNAEYIIHAVGPIYMGDETEEESRRLLASCYNKALDLASEKGCDSVAFPCISAGAQGYPIGKSALTALITVVEWFEAHPDVVMNVYLCSFTENEYKNYLRLIKN</sequence>
<organism evidence="2 3">
    <name type="scientific">Lentihominibacter hominis</name>
    <dbReference type="NCBI Taxonomy" id="2763645"/>
    <lineage>
        <taxon>Bacteria</taxon>
        <taxon>Bacillati</taxon>
        <taxon>Bacillota</taxon>
        <taxon>Clostridia</taxon>
        <taxon>Peptostreptococcales</taxon>
        <taxon>Anaerovoracaceae</taxon>
        <taxon>Lentihominibacter</taxon>
    </lineage>
</organism>
<protein>
    <submittedName>
        <fullName evidence="2">Macro domain-containing protein</fullName>
    </submittedName>
</protein>
<dbReference type="InterPro" id="IPR043472">
    <property type="entry name" value="Macro_dom-like"/>
</dbReference>